<dbReference type="PROSITE" id="PS50229">
    <property type="entry name" value="WH1"/>
    <property type="match status" value="1"/>
</dbReference>
<sequence>MPSVTLQKPEDKAMIKKALSGDKILTATVARLYVAYPDPNAWTYTKIMGAVGFVRDNSKNSFFFKVVDLLGERGIIWEQELYKDFQYTEETPFFHTFALDESLAAFSFANEQEAKSFYKRVINREKLPSKSKKSQKENKNGGGFFGGKKKKKKPKIDKSDIGAPTEFRHLGHIGWDEQKGFDVQNINPEWKNVIDQLGEYGVSKEDIAQNFDFINKFLETNNTNNKKETRKQAKKGPPPQPTRRAAPPPPKKKSPPPPPARRPVTGPTTPIRDSLQPPSPAKVNYVSPPASPSFSPKISPTPTPHPPPPPPPPTSAPSPPPIPPTIPSRSTPQQPVTVPPPPPPVRPPTFNNTPPPIPPARVTNSSPVPPPLPPTRVAPQPAPPSTGGVPPPPPPPPTGGPPPPPPPPPPPTGGPPPPPPPPPAGGPPPPPPQPPTTTLSREAPQPDSRVNLMEAIRSRGGFSGGGLKTVGEPVRQSTFTEEPSSPSGNDTNLAKTLADALKKLNKDMGSDESDADDDDEWDTE</sequence>
<accession>A0A2H5TID9</accession>
<evidence type="ECO:0000256" key="2">
    <source>
        <dbReference type="ARBA" id="ARBA00004245"/>
    </source>
</evidence>
<evidence type="ECO:0000256" key="9">
    <source>
        <dbReference type="ARBA" id="ARBA00023139"/>
    </source>
</evidence>
<dbReference type="EMBL" id="AUPC02000209">
    <property type="protein sequence ID" value="POG65616.1"/>
    <property type="molecule type" value="Genomic_DNA"/>
</dbReference>
<evidence type="ECO:0000256" key="3">
    <source>
        <dbReference type="ARBA" id="ARBA00005720"/>
    </source>
</evidence>
<keyword evidence="6" id="KW-0597">Phosphoprotein</keyword>
<feature type="region of interest" description="Disordered" evidence="12">
    <location>
        <begin position="222"/>
        <end position="524"/>
    </location>
</feature>
<dbReference type="VEuPathDB" id="FungiDB:RhiirFUN_014988"/>
<feature type="compositionally biased region" description="Pro residues" evidence="12">
    <location>
        <begin position="367"/>
        <end position="435"/>
    </location>
</feature>
<name>A0A2H5TID9_RHIID</name>
<dbReference type="Pfam" id="PF00786">
    <property type="entry name" value="PBD"/>
    <property type="match status" value="1"/>
</dbReference>
<reference evidence="13 14" key="2">
    <citation type="journal article" date="2018" name="New Phytol.">
        <title>High intraspecific genome diversity in the model arbuscular mycorrhizal symbiont Rhizophagus irregularis.</title>
        <authorList>
            <person name="Chen E.C.H."/>
            <person name="Morin E."/>
            <person name="Beaudet D."/>
            <person name="Noel J."/>
            <person name="Yildirir G."/>
            <person name="Ndikumana S."/>
            <person name="Charron P."/>
            <person name="St-Onge C."/>
            <person name="Giorgi J."/>
            <person name="Kruger M."/>
            <person name="Marton T."/>
            <person name="Ropars J."/>
            <person name="Grigoriev I.V."/>
            <person name="Hainaut M."/>
            <person name="Henrissat B."/>
            <person name="Roux C."/>
            <person name="Martin F."/>
            <person name="Corradi N."/>
        </authorList>
    </citation>
    <scope>NUCLEOTIDE SEQUENCE [LARGE SCALE GENOMIC DNA]</scope>
    <source>
        <strain evidence="13 14">DAOM 197198</strain>
    </source>
</reference>
<evidence type="ECO:0000313" key="14">
    <source>
        <dbReference type="Proteomes" id="UP000018888"/>
    </source>
</evidence>
<dbReference type="InterPro" id="IPR000095">
    <property type="entry name" value="CRIB_dom"/>
</dbReference>
<keyword evidence="11" id="KW-0449">Lipoprotein</keyword>
<feature type="compositionally biased region" description="Pro residues" evidence="12">
    <location>
        <begin position="299"/>
        <end position="326"/>
    </location>
</feature>
<dbReference type="SMR" id="A0A2H5TID9"/>
<keyword evidence="8" id="KW-0472">Membrane</keyword>
<dbReference type="GO" id="GO:0008092">
    <property type="term" value="F:cytoskeletal protein binding"/>
    <property type="evidence" value="ECO:0007669"/>
    <property type="project" value="UniProtKB-ARBA"/>
</dbReference>
<dbReference type="SMART" id="SM00461">
    <property type="entry name" value="WH1"/>
    <property type="match status" value="1"/>
</dbReference>
<dbReference type="STRING" id="747089.A0A2H5TID9"/>
<evidence type="ECO:0000256" key="1">
    <source>
        <dbReference type="ARBA" id="ARBA00004193"/>
    </source>
</evidence>
<feature type="compositionally biased region" description="Low complexity" evidence="12">
    <location>
        <begin position="327"/>
        <end position="336"/>
    </location>
</feature>
<feature type="compositionally biased region" description="Acidic residues" evidence="12">
    <location>
        <begin position="510"/>
        <end position="524"/>
    </location>
</feature>
<dbReference type="AlphaFoldDB" id="A0A2H5TID9"/>
<keyword evidence="5" id="KW-0963">Cytoplasm</keyword>
<dbReference type="GO" id="GO:0071933">
    <property type="term" value="F:Arp2/3 complex binding"/>
    <property type="evidence" value="ECO:0007669"/>
    <property type="project" value="UniProtKB-ARBA"/>
</dbReference>
<dbReference type="CDD" id="cd01205">
    <property type="entry name" value="EVH1_WASP-like"/>
    <property type="match status" value="1"/>
</dbReference>
<dbReference type="Proteomes" id="UP000018888">
    <property type="component" value="Unassembled WGS sequence"/>
</dbReference>
<keyword evidence="9" id="KW-0564">Palmitate</keyword>
<dbReference type="GO" id="GO:0008360">
    <property type="term" value="P:regulation of cell shape"/>
    <property type="evidence" value="ECO:0007669"/>
    <property type="project" value="UniProtKB-KW"/>
</dbReference>
<feature type="compositionally biased region" description="Low complexity" evidence="12">
    <location>
        <begin position="490"/>
        <end position="499"/>
    </location>
</feature>
<feature type="compositionally biased region" description="Basic and acidic residues" evidence="12">
    <location>
        <begin position="128"/>
        <end position="139"/>
    </location>
</feature>
<dbReference type="FunFam" id="2.30.29.30:FF:000281">
    <property type="entry name" value="Actin associated protein"/>
    <property type="match status" value="1"/>
</dbReference>
<dbReference type="InterPro" id="IPR036936">
    <property type="entry name" value="CRIB_dom_sf"/>
</dbReference>
<dbReference type="PANTHER" id="PTHR13502:SF9">
    <property type="entry name" value="CRIB DOMAIN-CONTAINING PROTEIN"/>
    <property type="match status" value="1"/>
</dbReference>
<dbReference type="GO" id="GO:0031267">
    <property type="term" value="F:small GTPase binding"/>
    <property type="evidence" value="ECO:0007669"/>
    <property type="project" value="InterPro"/>
</dbReference>
<dbReference type="InterPro" id="IPR039056">
    <property type="entry name" value="SPEC"/>
</dbReference>
<protein>
    <submittedName>
        <fullName evidence="13">Uncharacterized protein</fullName>
    </submittedName>
</protein>
<feature type="compositionally biased region" description="Pro residues" evidence="12">
    <location>
        <begin position="236"/>
        <end position="261"/>
    </location>
</feature>
<evidence type="ECO:0000256" key="10">
    <source>
        <dbReference type="ARBA" id="ARBA00023212"/>
    </source>
</evidence>
<feature type="compositionally biased region" description="Polar residues" evidence="12">
    <location>
        <begin position="475"/>
        <end position="489"/>
    </location>
</feature>
<dbReference type="SUPFAM" id="SSF50729">
    <property type="entry name" value="PH domain-like"/>
    <property type="match status" value="1"/>
</dbReference>
<comment type="caution">
    <text evidence="13">The sequence shown here is derived from an EMBL/GenBank/DDBJ whole genome shotgun (WGS) entry which is preliminary data.</text>
</comment>
<keyword evidence="14" id="KW-1185">Reference proteome</keyword>
<dbReference type="Pfam" id="PF00568">
    <property type="entry name" value="WH1"/>
    <property type="match status" value="1"/>
</dbReference>
<feature type="compositionally biased region" description="Basic and acidic residues" evidence="12">
    <location>
        <begin position="500"/>
        <end position="509"/>
    </location>
</feature>
<feature type="compositionally biased region" description="Pro residues" evidence="12">
    <location>
        <begin position="337"/>
        <end position="359"/>
    </location>
</feature>
<reference evidence="13 14" key="1">
    <citation type="journal article" date="2013" name="Proc. Natl. Acad. Sci. U.S.A.">
        <title>Genome of an arbuscular mycorrhizal fungus provides insight into the oldest plant symbiosis.</title>
        <authorList>
            <person name="Tisserant E."/>
            <person name="Malbreil M."/>
            <person name="Kuo A."/>
            <person name="Kohler A."/>
            <person name="Symeonidi A."/>
            <person name="Balestrini R."/>
            <person name="Charron P."/>
            <person name="Duensing N."/>
            <person name="Frei Dit Frey N."/>
            <person name="Gianinazzi-Pearson V."/>
            <person name="Gilbert L.B."/>
            <person name="Handa Y."/>
            <person name="Herr J.R."/>
            <person name="Hijri M."/>
            <person name="Koul R."/>
            <person name="Kawaguchi M."/>
            <person name="Krajinski F."/>
            <person name="Lammers P.J."/>
            <person name="Masclaux F.G."/>
            <person name="Murat C."/>
            <person name="Morin E."/>
            <person name="Ndikumana S."/>
            <person name="Pagni M."/>
            <person name="Petitpierre D."/>
            <person name="Requena N."/>
            <person name="Rosikiewicz P."/>
            <person name="Riley R."/>
            <person name="Saito K."/>
            <person name="San Clemente H."/>
            <person name="Shapiro H."/>
            <person name="van Tuinen D."/>
            <person name="Becard G."/>
            <person name="Bonfante P."/>
            <person name="Paszkowski U."/>
            <person name="Shachar-Hill Y.Y."/>
            <person name="Tuskan G.A."/>
            <person name="Young P.W."/>
            <person name="Sanders I.R."/>
            <person name="Henrissat B."/>
            <person name="Rensing S.A."/>
            <person name="Grigoriev I.V."/>
            <person name="Corradi N."/>
            <person name="Roux C."/>
            <person name="Martin F."/>
        </authorList>
    </citation>
    <scope>NUCLEOTIDE SEQUENCE [LARGE SCALE GENOMIC DNA]</scope>
    <source>
        <strain evidence="13 14">DAOM 197198</strain>
    </source>
</reference>
<evidence type="ECO:0000313" key="13">
    <source>
        <dbReference type="EMBL" id="POG65616.1"/>
    </source>
</evidence>
<dbReference type="PANTHER" id="PTHR13502">
    <property type="entry name" value="CDC42 SMALL EFFECTOR PROTEIN HOMOLOG"/>
    <property type="match status" value="1"/>
</dbReference>
<evidence type="ECO:0000256" key="6">
    <source>
        <dbReference type="ARBA" id="ARBA00022553"/>
    </source>
</evidence>
<gene>
    <name evidence="13" type="ORF">GLOIN_2v1663794</name>
</gene>
<comment type="subcellular location">
    <subcellularLocation>
        <location evidence="1">Cell membrane</location>
        <topology evidence="1">Lipid-anchor</topology>
    </subcellularLocation>
    <subcellularLocation>
        <location evidence="2">Cytoplasm</location>
        <location evidence="2">Cytoskeleton</location>
    </subcellularLocation>
</comment>
<dbReference type="GO" id="GO:0005886">
    <property type="term" value="C:plasma membrane"/>
    <property type="evidence" value="ECO:0007669"/>
    <property type="project" value="UniProtKB-SubCell"/>
</dbReference>
<evidence type="ECO:0000256" key="11">
    <source>
        <dbReference type="ARBA" id="ARBA00023288"/>
    </source>
</evidence>
<dbReference type="PROSITE" id="PS50108">
    <property type="entry name" value="CRIB"/>
    <property type="match status" value="1"/>
</dbReference>
<keyword evidence="4" id="KW-1003">Cell membrane</keyword>
<dbReference type="Gene3D" id="3.90.810.10">
    <property type="entry name" value="CRIB domain"/>
    <property type="match status" value="1"/>
</dbReference>
<dbReference type="SMART" id="SM00285">
    <property type="entry name" value="PBD"/>
    <property type="match status" value="1"/>
</dbReference>
<evidence type="ECO:0000256" key="4">
    <source>
        <dbReference type="ARBA" id="ARBA00022475"/>
    </source>
</evidence>
<proteinExistence type="inferred from homology"/>
<dbReference type="InterPro" id="IPR033927">
    <property type="entry name" value="WASPfam_EVH1"/>
</dbReference>
<comment type="similarity">
    <text evidence="3">Belongs to the CDC42SE/SPEC family.</text>
</comment>
<dbReference type="InterPro" id="IPR011993">
    <property type="entry name" value="PH-like_dom_sf"/>
</dbReference>
<feature type="region of interest" description="Disordered" evidence="12">
    <location>
        <begin position="128"/>
        <end position="163"/>
    </location>
</feature>
<evidence type="ECO:0000256" key="12">
    <source>
        <dbReference type="SAM" id="MobiDB-lite"/>
    </source>
</evidence>
<dbReference type="Gene3D" id="2.30.29.30">
    <property type="entry name" value="Pleckstrin-homology domain (PH domain)/Phosphotyrosine-binding domain (PTB)"/>
    <property type="match status" value="1"/>
</dbReference>
<dbReference type="CDD" id="cd00132">
    <property type="entry name" value="CRIB"/>
    <property type="match status" value="1"/>
</dbReference>
<evidence type="ECO:0000256" key="5">
    <source>
        <dbReference type="ARBA" id="ARBA00022490"/>
    </source>
</evidence>
<dbReference type="GO" id="GO:0007015">
    <property type="term" value="P:actin filament organization"/>
    <property type="evidence" value="ECO:0007669"/>
    <property type="project" value="UniProtKB-ARBA"/>
</dbReference>
<keyword evidence="7" id="KW-0133">Cell shape</keyword>
<dbReference type="InterPro" id="IPR000697">
    <property type="entry name" value="WH1/EVH1_dom"/>
</dbReference>
<dbReference type="GO" id="GO:0030479">
    <property type="term" value="C:actin cortical patch"/>
    <property type="evidence" value="ECO:0007669"/>
    <property type="project" value="UniProtKB-ARBA"/>
</dbReference>
<evidence type="ECO:0000256" key="7">
    <source>
        <dbReference type="ARBA" id="ARBA00022960"/>
    </source>
</evidence>
<evidence type="ECO:0000256" key="8">
    <source>
        <dbReference type="ARBA" id="ARBA00023136"/>
    </source>
</evidence>
<keyword evidence="10" id="KW-0206">Cytoskeleton</keyword>
<dbReference type="GO" id="GO:0035023">
    <property type="term" value="P:regulation of Rho protein signal transduction"/>
    <property type="evidence" value="ECO:0007669"/>
    <property type="project" value="InterPro"/>
</dbReference>
<organism evidence="13 14">
    <name type="scientific">Rhizophagus irregularis (strain DAOM 181602 / DAOM 197198 / MUCL 43194)</name>
    <name type="common">Arbuscular mycorrhizal fungus</name>
    <name type="synonym">Glomus intraradices</name>
    <dbReference type="NCBI Taxonomy" id="747089"/>
    <lineage>
        <taxon>Eukaryota</taxon>
        <taxon>Fungi</taxon>
        <taxon>Fungi incertae sedis</taxon>
        <taxon>Mucoromycota</taxon>
        <taxon>Glomeromycotina</taxon>
        <taxon>Glomeromycetes</taxon>
        <taxon>Glomerales</taxon>
        <taxon>Glomeraceae</taxon>
        <taxon>Rhizophagus</taxon>
    </lineage>
</organism>